<accession>A0ABS8PY29</accession>
<dbReference type="Pfam" id="PF13692">
    <property type="entry name" value="Glyco_trans_1_4"/>
    <property type="match status" value="1"/>
</dbReference>
<evidence type="ECO:0000256" key="1">
    <source>
        <dbReference type="ARBA" id="ARBA00022679"/>
    </source>
</evidence>
<dbReference type="SUPFAM" id="SSF53756">
    <property type="entry name" value="UDP-Glycosyltransferase/glycogen phosphorylase"/>
    <property type="match status" value="1"/>
</dbReference>
<proteinExistence type="predicted"/>
<evidence type="ECO:0000313" key="2">
    <source>
        <dbReference type="EMBL" id="MCD2425981.1"/>
    </source>
</evidence>
<organism evidence="2 3">
    <name type="scientific">Niabella pedocola</name>
    <dbReference type="NCBI Taxonomy" id="1752077"/>
    <lineage>
        <taxon>Bacteria</taxon>
        <taxon>Pseudomonadati</taxon>
        <taxon>Bacteroidota</taxon>
        <taxon>Chitinophagia</taxon>
        <taxon>Chitinophagales</taxon>
        <taxon>Chitinophagaceae</taxon>
        <taxon>Niabella</taxon>
    </lineage>
</organism>
<reference evidence="2 3" key="1">
    <citation type="submission" date="2021-11" db="EMBL/GenBank/DDBJ databases">
        <title>Genomic of Niabella pedocola.</title>
        <authorList>
            <person name="Wu T."/>
        </authorList>
    </citation>
    <scope>NUCLEOTIDE SEQUENCE [LARGE SCALE GENOMIC DNA]</scope>
    <source>
        <strain evidence="2 3">JCM 31011</strain>
    </source>
</reference>
<comment type="caution">
    <text evidence="2">The sequence shown here is derived from an EMBL/GenBank/DDBJ whole genome shotgun (WGS) entry which is preliminary data.</text>
</comment>
<dbReference type="PANTHER" id="PTHR46401">
    <property type="entry name" value="GLYCOSYLTRANSFERASE WBBK-RELATED"/>
    <property type="match status" value="1"/>
</dbReference>
<keyword evidence="3" id="KW-1185">Reference proteome</keyword>
<sequence length="421" mass="49379">MINKTKILYFMADPITRRDAGNRTHVLQMLEYFNSRHEYVELDYVGVKEWGDWNNTDYEEFNRLFPHCNLHTIKLRMPKDNIFRYYFKSKLPNQLRKKRAKRNGNAVIDDYTTVHLHQNFNELLQKKKYDCIIMSYVTWSTLLENNPNVEGVKLIIDTHDFMTAQFKGRAGFQLGKTFEREMKLLSIYNETWSQSADEQYLFSQFLPVKHRFVPIMYKDNSLGASLVESQEYDLIYVGSENDNNQQSINWFFNTVYPLLPKDIRICVIGKICDYFPSFPNVEKHLFVYDLSEYYHKAKLAICPMLNGTGVKVKVVEAMSYGLPIVCNLRGLDGLPIKDGNGCLRADSPEEFAHGIQSLLTDDKYRSKISEKAKETFNTFFEINKCYKDLDKVFNISLRKENRVRTLSTFENGVERRALEAL</sequence>
<dbReference type="Gene3D" id="3.40.50.2000">
    <property type="entry name" value="Glycogen Phosphorylase B"/>
    <property type="match status" value="1"/>
</dbReference>
<dbReference type="EMBL" id="JAJNEC010000008">
    <property type="protein sequence ID" value="MCD2425981.1"/>
    <property type="molecule type" value="Genomic_DNA"/>
</dbReference>
<keyword evidence="1" id="KW-0808">Transferase</keyword>
<name>A0ABS8PY29_9BACT</name>
<dbReference type="Proteomes" id="UP001199816">
    <property type="component" value="Unassembled WGS sequence"/>
</dbReference>
<evidence type="ECO:0000313" key="3">
    <source>
        <dbReference type="Proteomes" id="UP001199816"/>
    </source>
</evidence>
<protein>
    <submittedName>
        <fullName evidence="2">Glycosyltransferase family 4 protein</fullName>
    </submittedName>
</protein>
<gene>
    <name evidence="2" type="ORF">LQ567_24570</name>
</gene>
<dbReference type="PANTHER" id="PTHR46401:SF2">
    <property type="entry name" value="GLYCOSYLTRANSFERASE WBBK-RELATED"/>
    <property type="match status" value="1"/>
</dbReference>
<dbReference type="RefSeq" id="WP_231008572.1">
    <property type="nucleotide sequence ID" value="NZ_JAJNEC010000008.1"/>
</dbReference>